<accession>A0A8H2E1H9</accession>
<evidence type="ECO:0000313" key="2">
    <source>
        <dbReference type="Proteomes" id="UP000297595"/>
    </source>
</evidence>
<evidence type="ECO:0000313" key="1">
    <source>
        <dbReference type="EMBL" id="TGJ70106.1"/>
    </source>
</evidence>
<sequence length="534" mass="60424">MDIMNHAKRAAPLRAGVLPLSDIPPTAAPAVIKLDKAFQRTRELYKILEASESACERSRIGLKFAPFLTQQVWENVADAHYTLLIDYYEFLKEAKGSMSTPIPSSTFEFSPTIQSYSILPRFRHHVIGALMARLDQRRPESNEYIDLFIDRVSAMVRSIAKDINSFDASCQGHCEEILGYFCTIRLRWEKNIGIQEDLRRCARYWYDVASRGDPSRGELYYRQALLLPEKEQAIRLYFQLKALAASKKYNSDGMQQAMALLCQRSSVHDKYGILLAAAACFGKNYKEKPAIITEQKFVLQNLSALSDHERNENECPFCLLAACIVLALYLSNSEEFDDYAGPLTCQMRQRFNIDFPLSILKATLQMAPAASARHVYIWFVYINYLSLTIKGSYLLTSLPWLDIASYCNNILASTSQHTILLENSHGKTDGLLLEGSLFLRGLEISKQIYEDKFLPGSAFGLRMPSDPVSQKIIKLMMIFCKRLHWVKYNSTTHQFVFLGNTDQVSDSPASCASASGTELQFQSAAILASLRNCE</sequence>
<dbReference type="EMBL" id="SOZJ01000003">
    <property type="protein sequence ID" value="TGJ70106.1"/>
    <property type="molecule type" value="Genomic_DNA"/>
</dbReference>
<gene>
    <name evidence="1" type="ORF">EYR41_006092</name>
</gene>
<name>A0A8H2E1H9_ORBOL</name>
<comment type="caution">
    <text evidence="1">The sequence shown here is derived from an EMBL/GenBank/DDBJ whole genome shotgun (WGS) entry which is preliminary data.</text>
</comment>
<proteinExistence type="predicted"/>
<protein>
    <recommendedName>
        <fullName evidence="3">DNA/RNA-binding domain-containing protein</fullName>
    </recommendedName>
</protein>
<reference evidence="1 2" key="1">
    <citation type="submission" date="2019-03" db="EMBL/GenBank/DDBJ databases">
        <title>Nematode-trapping fungi genome.</title>
        <authorList>
            <person name="Vidal-Diez De Ulzurrun G."/>
        </authorList>
    </citation>
    <scope>NUCLEOTIDE SEQUENCE [LARGE SCALE GENOMIC DNA]</scope>
    <source>
        <strain evidence="1 2">TWF154</strain>
    </source>
</reference>
<dbReference type="Proteomes" id="UP000297595">
    <property type="component" value="Unassembled WGS sequence"/>
</dbReference>
<dbReference type="AlphaFoldDB" id="A0A8H2E1H9"/>
<organism evidence="1 2">
    <name type="scientific">Orbilia oligospora</name>
    <name type="common">Nematode-trapping fungus</name>
    <name type="synonym">Arthrobotrys oligospora</name>
    <dbReference type="NCBI Taxonomy" id="2813651"/>
    <lineage>
        <taxon>Eukaryota</taxon>
        <taxon>Fungi</taxon>
        <taxon>Dikarya</taxon>
        <taxon>Ascomycota</taxon>
        <taxon>Pezizomycotina</taxon>
        <taxon>Orbiliomycetes</taxon>
        <taxon>Orbiliales</taxon>
        <taxon>Orbiliaceae</taxon>
        <taxon>Orbilia</taxon>
    </lineage>
</organism>
<evidence type="ECO:0008006" key="3">
    <source>
        <dbReference type="Google" id="ProtNLM"/>
    </source>
</evidence>